<dbReference type="OrthoDB" id="7817736at2"/>
<keyword evidence="9" id="KW-1185">Reference proteome</keyword>
<evidence type="ECO:0000256" key="3">
    <source>
        <dbReference type="ARBA" id="ARBA00022692"/>
    </source>
</evidence>
<dbReference type="Gene3D" id="3.40.50.300">
    <property type="entry name" value="P-loop containing nucleotide triphosphate hydrolases"/>
    <property type="match status" value="1"/>
</dbReference>
<organism evidence="8 9">
    <name type="scientific">Giesbergeria anulus</name>
    <dbReference type="NCBI Taxonomy" id="180197"/>
    <lineage>
        <taxon>Bacteria</taxon>
        <taxon>Pseudomonadati</taxon>
        <taxon>Pseudomonadota</taxon>
        <taxon>Betaproteobacteria</taxon>
        <taxon>Burkholderiales</taxon>
        <taxon>Comamonadaceae</taxon>
        <taxon>Giesbergeria</taxon>
    </lineage>
</organism>
<evidence type="ECO:0000313" key="8">
    <source>
        <dbReference type="EMBL" id="SER36982.1"/>
    </source>
</evidence>
<dbReference type="NCBIfam" id="TIGR03743">
    <property type="entry name" value="SXT_TraD"/>
    <property type="match status" value="1"/>
</dbReference>
<dbReference type="InterPro" id="IPR036844">
    <property type="entry name" value="Hint_dom_sf"/>
</dbReference>
<dbReference type="PANTHER" id="PTHR37937">
    <property type="entry name" value="CONJUGATIVE TRANSFER: DNA TRANSPORT"/>
    <property type="match status" value="1"/>
</dbReference>
<dbReference type="CDD" id="cd01127">
    <property type="entry name" value="TrwB_TraG_TraD_VirD4"/>
    <property type="match status" value="1"/>
</dbReference>
<dbReference type="SUPFAM" id="SSF55608">
    <property type="entry name" value="Homing endonucleases"/>
    <property type="match status" value="1"/>
</dbReference>
<feature type="transmembrane region" description="Helical" evidence="6">
    <location>
        <begin position="20"/>
        <end position="49"/>
    </location>
</feature>
<evidence type="ECO:0000256" key="1">
    <source>
        <dbReference type="ARBA" id="ARBA00004651"/>
    </source>
</evidence>
<dbReference type="InterPro" id="IPR027417">
    <property type="entry name" value="P-loop_NTPase"/>
</dbReference>
<dbReference type="SUPFAM" id="SSF51294">
    <property type="entry name" value="Hedgehog/intein (Hint) domain"/>
    <property type="match status" value="1"/>
</dbReference>
<dbReference type="Proteomes" id="UP000199766">
    <property type="component" value="Unassembled WGS sequence"/>
</dbReference>
<sequence length="941" mass="105097">MGTRSYEDLFRRGYEGYASIGWLVGSVVLVVMQPPWWWLMMLGTLVMAAFRAQQLKKLWEFRLALSLSRMRTITLPLLMSRSRLQRKRGLLSLGRGFIWSQKHAEISTQILNRNVDELPDLPEFVRDEIERLEQVPKNKRTRSDNIKAAVLDGILPKNSKPVRDSDIGAPWIHGVGIAEEKDIGIPFTSLPGHTLITGTTRAGKAQPLDSKVHTPTGWMRMGNVRAGMLVSTPDGGRSKVLRIFPQGKLKIYRITLEDGRQVEACGNHLWEVIERKVPLQYQVGLLKKESDKLQVLTTEKIIESMKDGLSSFHIRLPKPVYKKKVTTPIDPYIFGCMLSDGFNSAEVESWEKCIPQEYKDSSIEDRFEILRGLFDNDGKVVETGAVYYSTTNKILAMDVAEIICSLGGFSIMKERVIPAQDQDGGQSKAYYTLSIRFPNPKKLFYSEEKQAIAPAEYRPGGKELAVAIERIEECGLKEAQCILIDHPQHLYITDGYVVTHNTRLYELITAQIVDMGSALIVIDPKKDIDWVSMLKLQCRLTGRKFLYFDPAQPEKSIRLQPLQNWNGKSEPATRIGQLVDADGSFAAFAWKTLFRVHRALIAAGERPTIRNTKRYVQMGVEGLAEKILTIHFAAKHGPEWDRDLKNMPSGSSGGGGGKNNAPLTRLDWCIAKYLQEGDTDDTIEGIISMVKHSKEHYSKMVQVLEPILEMLGSDEIGDLLSPDPQDLSDTRPIYDMRRVVDEKAVLYIGLDSLSNKIIASAIGSILLADLSSTLGAIYNFSEPTDAYLFVDEVAEVANDQLIQILNKGGGAGIKAFLAMQSIADLTVRLGSKDKCEQVLANLNNILSLRIRSAETAKYVSDLFGEVQTRQLEVSYSSGAGSSEAFTEFRSNTSRSLKAEKTALVSAALLMRLPPLHFFAFLAGRGIYKGALEFIEAKREAP</sequence>
<dbReference type="RefSeq" id="WP_143059648.1">
    <property type="nucleotide sequence ID" value="NZ_FOGD01000007.1"/>
</dbReference>
<keyword evidence="3 6" id="KW-0812">Transmembrane</keyword>
<keyword evidence="5 6" id="KW-0472">Membrane</keyword>
<dbReference type="SUPFAM" id="SSF52540">
    <property type="entry name" value="P-loop containing nucleoside triphosphate hydrolases"/>
    <property type="match status" value="1"/>
</dbReference>
<reference evidence="8 9" key="1">
    <citation type="submission" date="2016-10" db="EMBL/GenBank/DDBJ databases">
        <authorList>
            <person name="de Groot N.N."/>
        </authorList>
    </citation>
    <scope>NUCLEOTIDE SEQUENCE [LARGE SCALE GENOMIC DNA]</scope>
    <source>
        <strain evidence="8 9">ATCC 35958</strain>
    </source>
</reference>
<feature type="domain" description="DOD-type homing endonuclease" evidence="7">
    <location>
        <begin position="333"/>
        <end position="408"/>
    </location>
</feature>
<dbReference type="GO" id="GO:0005886">
    <property type="term" value="C:plasma membrane"/>
    <property type="evidence" value="ECO:0007669"/>
    <property type="project" value="UniProtKB-SubCell"/>
</dbReference>
<dbReference type="PANTHER" id="PTHR37937:SF1">
    <property type="entry name" value="CONJUGATIVE TRANSFER: DNA TRANSPORT"/>
    <property type="match status" value="1"/>
</dbReference>
<gene>
    <name evidence="8" type="ORF">SAMN02982919_02267</name>
</gene>
<dbReference type="InterPro" id="IPR004042">
    <property type="entry name" value="Intein_endonuc_central"/>
</dbReference>
<dbReference type="Gene3D" id="3.10.28.10">
    <property type="entry name" value="Homing endonucleases"/>
    <property type="match status" value="1"/>
</dbReference>
<dbReference type="InterPro" id="IPR032689">
    <property type="entry name" value="TraG-D_C"/>
</dbReference>
<name>A0A1H9NM57_9BURK</name>
<evidence type="ECO:0000256" key="2">
    <source>
        <dbReference type="ARBA" id="ARBA00022475"/>
    </source>
</evidence>
<comment type="subcellular location">
    <subcellularLocation>
        <location evidence="1">Cell membrane</location>
        <topology evidence="1">Multi-pass membrane protein</topology>
    </subcellularLocation>
</comment>
<dbReference type="STRING" id="180197.SAMN02982919_02267"/>
<dbReference type="GO" id="GO:0004519">
    <property type="term" value="F:endonuclease activity"/>
    <property type="evidence" value="ECO:0007669"/>
    <property type="project" value="InterPro"/>
</dbReference>
<evidence type="ECO:0000313" key="9">
    <source>
        <dbReference type="Proteomes" id="UP000199766"/>
    </source>
</evidence>
<dbReference type="AlphaFoldDB" id="A0A1H9NM57"/>
<dbReference type="Pfam" id="PF12696">
    <property type="entry name" value="TraG-D_C"/>
    <property type="match status" value="1"/>
</dbReference>
<evidence type="ECO:0000256" key="4">
    <source>
        <dbReference type="ARBA" id="ARBA00022989"/>
    </source>
</evidence>
<dbReference type="EMBL" id="FOGD01000007">
    <property type="protein sequence ID" value="SER36982.1"/>
    <property type="molecule type" value="Genomic_DNA"/>
</dbReference>
<dbReference type="Gene3D" id="2.170.16.10">
    <property type="entry name" value="Hedgehog/Intein (Hint) domain"/>
    <property type="match status" value="1"/>
</dbReference>
<evidence type="ECO:0000256" key="6">
    <source>
        <dbReference type="SAM" id="Phobius"/>
    </source>
</evidence>
<dbReference type="PROSITE" id="PS50819">
    <property type="entry name" value="INTEIN_ENDONUCLEASE"/>
    <property type="match status" value="1"/>
</dbReference>
<evidence type="ECO:0000256" key="5">
    <source>
        <dbReference type="ARBA" id="ARBA00023136"/>
    </source>
</evidence>
<keyword evidence="4 6" id="KW-1133">Transmembrane helix</keyword>
<dbReference type="InterPro" id="IPR004860">
    <property type="entry name" value="LAGLIDADG_dom"/>
</dbReference>
<dbReference type="InterPro" id="IPR022458">
    <property type="entry name" value="Conjugative_coupling_TraG/TraD"/>
</dbReference>
<evidence type="ECO:0000259" key="7">
    <source>
        <dbReference type="PROSITE" id="PS50819"/>
    </source>
</evidence>
<keyword evidence="2" id="KW-1003">Cell membrane</keyword>
<dbReference type="InterPro" id="IPR051539">
    <property type="entry name" value="T4SS-coupling_protein"/>
</dbReference>
<dbReference type="InterPro" id="IPR027434">
    <property type="entry name" value="Homing_endonucl"/>
</dbReference>
<proteinExistence type="predicted"/>
<accession>A0A1H9NM57</accession>
<protein>
    <submittedName>
        <fullName evidence="8">Conjugative coupling factor TraD, SXT/TOL subfamily</fullName>
    </submittedName>
</protein>
<dbReference type="Pfam" id="PF14528">
    <property type="entry name" value="LAGLIDADG_3"/>
    <property type="match status" value="1"/>
</dbReference>